<accession>A0A7X5YKL4</accession>
<proteinExistence type="predicted"/>
<dbReference type="AlphaFoldDB" id="A0A7X5YKL4"/>
<comment type="caution">
    <text evidence="1">The sequence shown here is derived from an EMBL/GenBank/DDBJ whole genome shotgun (WGS) entry which is preliminary data.</text>
</comment>
<organism evidence="1 2">
    <name type="scientific">Brevundimonas alba</name>
    <dbReference type="NCBI Taxonomy" id="74314"/>
    <lineage>
        <taxon>Bacteria</taxon>
        <taxon>Pseudomonadati</taxon>
        <taxon>Pseudomonadota</taxon>
        <taxon>Alphaproteobacteria</taxon>
        <taxon>Caulobacterales</taxon>
        <taxon>Caulobacteraceae</taxon>
        <taxon>Brevundimonas</taxon>
    </lineage>
</organism>
<protein>
    <submittedName>
        <fullName evidence="1">Uncharacterized protein</fullName>
    </submittedName>
</protein>
<sequence length="305" mass="33448">MSSALVAEPRARIEGSRGKAVLGYATGYGPADLEPFVRSLRAHFDGVVALTVDDRPDVAEFLARFDIMAEAPLVSDAWTPHPVVERFAAYDRWISRRRDVTEVLLTDVRDVVFQGDPFARPLTRLEAYTEGRGGIGAHAFNVKHLKALAGASMTSSLADRPSLCAGTICGPAVEVSRLCRTLLMLAAIPRSQVGGGFGADQAAFNLAVHMGLIEADVRPNFERVATIGDASTEPMHVRDDDLIVNPDGSISPVVHQYDRHQYLSDAVGRLWGRPDHSVAKGRRKTLTDRRKRLVTSFNRRLPELR</sequence>
<evidence type="ECO:0000313" key="2">
    <source>
        <dbReference type="Proteomes" id="UP000587415"/>
    </source>
</evidence>
<evidence type="ECO:0000313" key="1">
    <source>
        <dbReference type="EMBL" id="NJC41387.1"/>
    </source>
</evidence>
<reference evidence="1 2" key="1">
    <citation type="submission" date="2020-03" db="EMBL/GenBank/DDBJ databases">
        <title>Genomic Encyclopedia of Type Strains, Phase IV (KMG-IV): sequencing the most valuable type-strain genomes for metagenomic binning, comparative biology and taxonomic classification.</title>
        <authorList>
            <person name="Goeker M."/>
        </authorList>
    </citation>
    <scope>NUCLEOTIDE SEQUENCE [LARGE SCALE GENOMIC DNA]</scope>
    <source>
        <strain evidence="1 2">DSM 4736</strain>
    </source>
</reference>
<gene>
    <name evidence="1" type="ORF">GGQ87_001645</name>
</gene>
<dbReference type="Proteomes" id="UP000587415">
    <property type="component" value="Unassembled WGS sequence"/>
</dbReference>
<keyword evidence="2" id="KW-1185">Reference proteome</keyword>
<dbReference type="EMBL" id="JAATJM010000001">
    <property type="protein sequence ID" value="NJC41387.1"/>
    <property type="molecule type" value="Genomic_DNA"/>
</dbReference>
<name>A0A7X5YKL4_9CAUL</name>